<proteinExistence type="predicted"/>
<dbReference type="AlphaFoldDB" id="A0AAW0HRX6"/>
<feature type="compositionally biased region" description="Basic and acidic residues" evidence="1">
    <location>
        <begin position="219"/>
        <end position="229"/>
    </location>
</feature>
<evidence type="ECO:0000313" key="3">
    <source>
        <dbReference type="EMBL" id="KAK7804827.1"/>
    </source>
</evidence>
<comment type="caution">
    <text evidence="3">The sequence shown here is derived from an EMBL/GenBank/DDBJ whole genome shotgun (WGS) entry which is preliminary data.</text>
</comment>
<sequence>MSRPTLLPSSVPFCSVLFLTLATQCLSFPKVEKREMAHAYAQAEQSRKMKTGDRENISSAPEHMPQQTSFEASMVLSAEPSVMPLNKVFSVNKEHHLPGAGLLNPNVPDLHSSTEPEVSASEQGHGPSQLEGMSSEQRLSKALSVIAVSPPTSLNPHQEGPQSSSSTQPIVEGITVVTRDFPKYVDNQLFATESQEAVSLGNTPSSYVNTKEMLTASPRTEKAERDAAKRTTAFPGVDSTADTEHDEERPSEESDDNVQTTAAAYLETTPEDVLNIDPTADSLLGDLKVTVSVSTAVPVSSVPRDEWDDTKFESVSQARTTDSGDRAETRVRTKPPHGAHESFEGTEGSPTSTEVNKVAPLGTALVIALEQERSPVFAHQIPFSPTSLTEDPEVSTVKLLPSAEGFTASTLEDRTMLFSKTEVSTSQYESPTHQGVGDMLKDITQEMTMATQEPDPTLPLVTQEHVEVPRGSGEPEDGMPSPSPVSADVGATELSRRRESLATPASTAVVPLSLEVTSSMEDLMDTITGPNKEFIPVLGSPEALPAMTVETPTISPALPSEGRTISPINHPNTAASYGLEQLESEELEDEEDEEDEDEDEEEEDEEEDEEDKEADSLYKDFDSDTELPGFTLPGITSQEPDVEAGSMALLEVATYQVPETMEWEQQNQGLGKLLSHAFSSNCRKMLLSPE</sequence>
<reference evidence="3 4" key="1">
    <citation type="journal article" date="2023" name="bioRxiv">
        <title>Conserved and derived expression patterns and positive selection on dental genes reveal complex evolutionary context of ever-growing rodent molars.</title>
        <authorList>
            <person name="Calamari Z.T."/>
            <person name="Song A."/>
            <person name="Cohen E."/>
            <person name="Akter M."/>
            <person name="Roy R.D."/>
            <person name="Hallikas O."/>
            <person name="Christensen M.M."/>
            <person name="Li P."/>
            <person name="Marangoni P."/>
            <person name="Jernvall J."/>
            <person name="Klein O.D."/>
        </authorList>
    </citation>
    <scope>NUCLEOTIDE SEQUENCE [LARGE SCALE GENOMIC DNA]</scope>
    <source>
        <strain evidence="3">V071</strain>
    </source>
</reference>
<gene>
    <name evidence="3" type="ORF">U0070_001211</name>
</gene>
<feature type="compositionally biased region" description="Basic and acidic residues" evidence="1">
    <location>
        <begin position="322"/>
        <end position="331"/>
    </location>
</feature>
<dbReference type="Pfam" id="PF15767">
    <property type="entry name" value="ARMH4"/>
    <property type="match status" value="1"/>
</dbReference>
<feature type="compositionally biased region" description="Polar residues" evidence="1">
    <location>
        <begin position="150"/>
        <end position="169"/>
    </location>
</feature>
<evidence type="ECO:0000313" key="4">
    <source>
        <dbReference type="Proteomes" id="UP001488838"/>
    </source>
</evidence>
<keyword evidence="2" id="KW-0732">Signal</keyword>
<feature type="region of interest" description="Disordered" evidence="1">
    <location>
        <begin position="150"/>
        <end position="170"/>
    </location>
</feature>
<evidence type="ECO:0000256" key="2">
    <source>
        <dbReference type="SAM" id="SignalP"/>
    </source>
</evidence>
<dbReference type="PANTHER" id="PTHR21585:SF0">
    <property type="entry name" value="ARMADILLO-LIKE HELICAL DOMAIN-CONTAINING PROTEIN 4"/>
    <property type="match status" value="1"/>
</dbReference>
<feature type="region of interest" description="Disordered" evidence="1">
    <location>
        <begin position="468"/>
        <end position="505"/>
    </location>
</feature>
<feature type="chain" id="PRO_5043328942" description="Armadillo-like helical domain-containing protein 4" evidence="2">
    <location>
        <begin position="28"/>
        <end position="690"/>
    </location>
</feature>
<dbReference type="InterPro" id="IPR031524">
    <property type="entry name" value="ARMH4"/>
</dbReference>
<evidence type="ECO:0000256" key="1">
    <source>
        <dbReference type="SAM" id="MobiDB-lite"/>
    </source>
</evidence>
<name>A0AAW0HRX6_MYOGA</name>
<dbReference type="EMBL" id="JBBHLL010000362">
    <property type="protein sequence ID" value="KAK7804827.1"/>
    <property type="molecule type" value="Genomic_DNA"/>
</dbReference>
<keyword evidence="4" id="KW-1185">Reference proteome</keyword>
<organism evidence="3 4">
    <name type="scientific">Myodes glareolus</name>
    <name type="common">Bank vole</name>
    <name type="synonym">Clethrionomys glareolus</name>
    <dbReference type="NCBI Taxonomy" id="447135"/>
    <lineage>
        <taxon>Eukaryota</taxon>
        <taxon>Metazoa</taxon>
        <taxon>Chordata</taxon>
        <taxon>Craniata</taxon>
        <taxon>Vertebrata</taxon>
        <taxon>Euteleostomi</taxon>
        <taxon>Mammalia</taxon>
        <taxon>Eutheria</taxon>
        <taxon>Euarchontoglires</taxon>
        <taxon>Glires</taxon>
        <taxon>Rodentia</taxon>
        <taxon>Myomorpha</taxon>
        <taxon>Muroidea</taxon>
        <taxon>Cricetidae</taxon>
        <taxon>Arvicolinae</taxon>
        <taxon>Myodes</taxon>
    </lineage>
</organism>
<feature type="compositionally biased region" description="Polar residues" evidence="1">
    <location>
        <begin position="566"/>
        <end position="575"/>
    </location>
</feature>
<feature type="region of interest" description="Disordered" evidence="1">
    <location>
        <begin position="106"/>
        <end position="137"/>
    </location>
</feature>
<feature type="signal peptide" evidence="2">
    <location>
        <begin position="1"/>
        <end position="27"/>
    </location>
</feature>
<accession>A0AAW0HRX6</accession>
<feature type="compositionally biased region" description="Basic and acidic residues" evidence="1">
    <location>
        <begin position="242"/>
        <end position="252"/>
    </location>
</feature>
<feature type="region of interest" description="Disordered" evidence="1">
    <location>
        <begin position="308"/>
        <end position="355"/>
    </location>
</feature>
<feature type="region of interest" description="Disordered" evidence="1">
    <location>
        <begin position="42"/>
        <end position="64"/>
    </location>
</feature>
<feature type="region of interest" description="Disordered" evidence="1">
    <location>
        <begin position="553"/>
        <end position="642"/>
    </location>
</feature>
<protein>
    <recommendedName>
        <fullName evidence="5">Armadillo-like helical domain-containing protein 4</fullName>
    </recommendedName>
</protein>
<feature type="region of interest" description="Disordered" evidence="1">
    <location>
        <begin position="214"/>
        <end position="258"/>
    </location>
</feature>
<evidence type="ECO:0008006" key="5">
    <source>
        <dbReference type="Google" id="ProtNLM"/>
    </source>
</evidence>
<feature type="compositionally biased region" description="Basic and acidic residues" evidence="1">
    <location>
        <begin position="45"/>
        <end position="56"/>
    </location>
</feature>
<dbReference type="PANTHER" id="PTHR21585">
    <property type="entry name" value="FULL-LENGTH CDNA CLONE CS0DC025YL05 OF NEUROBLASTOMA"/>
    <property type="match status" value="1"/>
</dbReference>
<feature type="compositionally biased region" description="Acidic residues" evidence="1">
    <location>
        <begin position="582"/>
        <end position="613"/>
    </location>
</feature>
<dbReference type="Proteomes" id="UP001488838">
    <property type="component" value="Unassembled WGS sequence"/>
</dbReference>
<feature type="compositionally biased region" description="Polar residues" evidence="1">
    <location>
        <begin position="111"/>
        <end position="122"/>
    </location>
</feature>